<dbReference type="Proteomes" id="UP000002490">
    <property type="component" value="Chromosome"/>
</dbReference>
<gene>
    <name evidence="1" type="ordered locus">y3193</name>
</gene>
<dbReference type="HOGENOM" id="CLU_3142488_0_0_6"/>
<name>Q8CKP1_YERPE</name>
<sequence length="49" mass="5624">MIISSLGFFSSLFIWQPNNIGAKNTINFIFEFGMIISSVNELFYNKSIE</sequence>
<proteinExistence type="predicted"/>
<organism evidence="1 2">
    <name type="scientific">Yersinia pestis</name>
    <dbReference type="NCBI Taxonomy" id="632"/>
    <lineage>
        <taxon>Bacteria</taxon>
        <taxon>Pseudomonadati</taxon>
        <taxon>Pseudomonadota</taxon>
        <taxon>Gammaproteobacteria</taxon>
        <taxon>Enterobacterales</taxon>
        <taxon>Yersiniaceae</taxon>
        <taxon>Yersinia</taxon>
    </lineage>
</organism>
<reference evidence="1 2" key="1">
    <citation type="journal article" date="2002" name="J. Bacteriol.">
        <title>Genome sequence of Yersinia pestis KIM.</title>
        <authorList>
            <person name="Deng W."/>
            <person name="Burland V."/>
            <person name="Plunkett G.III."/>
            <person name="Boutin A."/>
            <person name="Mayhew G.F."/>
            <person name="Liss P."/>
            <person name="Perna N.T."/>
            <person name="Rose D.J."/>
            <person name="Mau B."/>
            <person name="Zhou S."/>
            <person name="Schwartz D.C."/>
            <person name="Fetherston J.D."/>
            <person name="Lindler L.E."/>
            <person name="Brubaker R.R."/>
            <person name="Plana G.V."/>
            <person name="Straley S.C."/>
            <person name="McDonough K.A."/>
            <person name="Nilles M.L."/>
            <person name="Matson J.S."/>
            <person name="Blattner F.R."/>
            <person name="Perry R.D."/>
        </authorList>
    </citation>
    <scope>NUCLEOTIDE SEQUENCE [LARGE SCALE GENOMIC DNA]</scope>
    <source>
        <strain evidence="2">KIM10+ / Biovar Mediaevalis</strain>
    </source>
</reference>
<dbReference type="AlphaFoldDB" id="Q8CKP1"/>
<accession>Q8CKP1</accession>
<dbReference type="EMBL" id="AE009952">
    <property type="protein sequence ID" value="AAM86743.1"/>
    <property type="molecule type" value="Genomic_DNA"/>
</dbReference>
<dbReference type="DNASU" id="1148140"/>
<evidence type="ECO:0000313" key="1">
    <source>
        <dbReference type="EMBL" id="AAM86743.1"/>
    </source>
</evidence>
<dbReference type="KEGG" id="ypk:y3193"/>
<evidence type="ECO:0000313" key="2">
    <source>
        <dbReference type="Proteomes" id="UP000002490"/>
    </source>
</evidence>
<protein>
    <submittedName>
        <fullName evidence="1">Uncharacterized protein</fullName>
    </submittedName>
</protein>